<evidence type="ECO:0000313" key="5">
    <source>
        <dbReference type="EMBL" id="CAG8765249.1"/>
    </source>
</evidence>
<comment type="caution">
    <text evidence="5">The sequence shown here is derived from an EMBL/GenBank/DDBJ whole genome shotgun (WGS) entry which is preliminary data.</text>
</comment>
<dbReference type="PANTHER" id="PTHR11530:SF11">
    <property type="entry name" value="D-ASPARTATE OXIDASE"/>
    <property type="match status" value="1"/>
</dbReference>
<dbReference type="OrthoDB" id="2015447at2759"/>
<evidence type="ECO:0000256" key="1">
    <source>
        <dbReference type="ARBA" id="ARBA00001974"/>
    </source>
</evidence>
<dbReference type="EMBL" id="CAJVPY010018080">
    <property type="protein sequence ID" value="CAG8765249.1"/>
    <property type="molecule type" value="Genomic_DNA"/>
</dbReference>
<organism evidence="5 6">
    <name type="scientific">Dentiscutata erythropus</name>
    <dbReference type="NCBI Taxonomy" id="1348616"/>
    <lineage>
        <taxon>Eukaryota</taxon>
        <taxon>Fungi</taxon>
        <taxon>Fungi incertae sedis</taxon>
        <taxon>Mucoromycota</taxon>
        <taxon>Glomeromycotina</taxon>
        <taxon>Glomeromycetes</taxon>
        <taxon>Diversisporales</taxon>
        <taxon>Gigasporaceae</taxon>
        <taxon>Dentiscutata</taxon>
    </lineage>
</organism>
<dbReference type="Gene3D" id="3.30.9.10">
    <property type="entry name" value="D-Amino Acid Oxidase, subunit A, domain 2"/>
    <property type="match status" value="2"/>
</dbReference>
<comment type="cofactor">
    <cofactor evidence="1">
        <name>FAD</name>
        <dbReference type="ChEBI" id="CHEBI:57692"/>
    </cofactor>
</comment>
<keyword evidence="2" id="KW-0285">Flavoprotein</keyword>
<evidence type="ECO:0000256" key="3">
    <source>
        <dbReference type="ARBA" id="ARBA00022827"/>
    </source>
</evidence>
<name>A0A9N9NXA1_9GLOM</name>
<reference evidence="5" key="1">
    <citation type="submission" date="2021-06" db="EMBL/GenBank/DDBJ databases">
        <authorList>
            <person name="Kallberg Y."/>
            <person name="Tangrot J."/>
            <person name="Rosling A."/>
        </authorList>
    </citation>
    <scope>NUCLEOTIDE SEQUENCE</scope>
    <source>
        <strain evidence="5">MA453B</strain>
    </source>
</reference>
<protein>
    <submittedName>
        <fullName evidence="5">25134_t:CDS:1</fullName>
    </submittedName>
</protein>
<keyword evidence="6" id="KW-1185">Reference proteome</keyword>
<dbReference type="GO" id="GO:0071949">
    <property type="term" value="F:FAD binding"/>
    <property type="evidence" value="ECO:0007669"/>
    <property type="project" value="InterPro"/>
</dbReference>
<gene>
    <name evidence="5" type="ORF">DERYTH_LOCUS18178</name>
</gene>
<dbReference type="InterPro" id="IPR023209">
    <property type="entry name" value="DAO"/>
</dbReference>
<evidence type="ECO:0000256" key="2">
    <source>
        <dbReference type="ARBA" id="ARBA00022630"/>
    </source>
</evidence>
<dbReference type="GO" id="GO:0003884">
    <property type="term" value="F:D-amino-acid oxidase activity"/>
    <property type="evidence" value="ECO:0007669"/>
    <property type="project" value="InterPro"/>
</dbReference>
<dbReference type="AlphaFoldDB" id="A0A9N9NXA1"/>
<dbReference type="GO" id="GO:0005737">
    <property type="term" value="C:cytoplasm"/>
    <property type="evidence" value="ECO:0007669"/>
    <property type="project" value="TreeGrafter"/>
</dbReference>
<dbReference type="Proteomes" id="UP000789405">
    <property type="component" value="Unassembled WGS sequence"/>
</dbReference>
<dbReference type="PANTHER" id="PTHR11530">
    <property type="entry name" value="D-AMINO ACID OXIDASE"/>
    <property type="match status" value="1"/>
</dbReference>
<evidence type="ECO:0000256" key="4">
    <source>
        <dbReference type="ARBA" id="ARBA00023002"/>
    </source>
</evidence>
<sequence length="192" mass="22872">NPETGLMHLQIYDFMDKKPDLRNDDIWFKDFVPEFKVVPLEELPSGVEYGVSYITICLNVQKYLQWLLDQFIANGRKRKKVHLSHLNESFFADDEIDVTISVWAPHIKTVHILTKLILEDRNLQIIRHNVRRRPYRENGIRLEVEIIKNATNKDVIIFHNYRHHSYGYSSSWGSCQEAFKLIEENIQRKYKS</sequence>
<dbReference type="Gene3D" id="3.40.50.720">
    <property type="entry name" value="NAD(P)-binding Rossmann-like Domain"/>
    <property type="match status" value="2"/>
</dbReference>
<feature type="non-terminal residue" evidence="5">
    <location>
        <position position="1"/>
    </location>
</feature>
<proteinExistence type="predicted"/>
<keyword evidence="4" id="KW-0560">Oxidoreductase</keyword>
<evidence type="ECO:0000313" key="6">
    <source>
        <dbReference type="Proteomes" id="UP000789405"/>
    </source>
</evidence>
<keyword evidence="3" id="KW-0274">FAD</keyword>
<dbReference type="GO" id="GO:0019478">
    <property type="term" value="P:D-amino acid catabolic process"/>
    <property type="evidence" value="ECO:0007669"/>
    <property type="project" value="TreeGrafter"/>
</dbReference>
<accession>A0A9N9NXA1</accession>